<dbReference type="InterPro" id="IPR029044">
    <property type="entry name" value="Nucleotide-diphossugar_trans"/>
</dbReference>
<evidence type="ECO:0000313" key="1">
    <source>
        <dbReference type="EMBL" id="REF84715.1"/>
    </source>
</evidence>
<evidence type="ECO:0000313" key="2">
    <source>
        <dbReference type="Proteomes" id="UP000256900"/>
    </source>
</evidence>
<reference evidence="1 2" key="1">
    <citation type="submission" date="2018-08" db="EMBL/GenBank/DDBJ databases">
        <title>Genomic Encyclopedia of Type Strains, Phase IV (KMG-IV): sequencing the most valuable type-strain genomes for metagenomic binning, comparative biology and taxonomic classification.</title>
        <authorList>
            <person name="Goeker M."/>
        </authorList>
    </citation>
    <scope>NUCLEOTIDE SEQUENCE [LARGE SCALE GENOMIC DNA]</scope>
    <source>
        <strain evidence="1 2">BW863</strain>
    </source>
</reference>
<accession>A0A3D9YQD4</accession>
<protein>
    <recommendedName>
        <fullName evidence="3">Lipopolysaccharide biosynthesis glycosyltransferase</fullName>
    </recommendedName>
</protein>
<organism evidence="1 2">
    <name type="scientific">Methylovirgula ligni</name>
    <dbReference type="NCBI Taxonomy" id="569860"/>
    <lineage>
        <taxon>Bacteria</taxon>
        <taxon>Pseudomonadati</taxon>
        <taxon>Pseudomonadota</taxon>
        <taxon>Alphaproteobacteria</taxon>
        <taxon>Hyphomicrobiales</taxon>
        <taxon>Beijerinckiaceae</taxon>
        <taxon>Methylovirgula</taxon>
    </lineage>
</organism>
<dbReference type="OrthoDB" id="8440172at2"/>
<dbReference type="AlphaFoldDB" id="A0A3D9YQD4"/>
<proteinExistence type="predicted"/>
<comment type="caution">
    <text evidence="1">The sequence shown here is derived from an EMBL/GenBank/DDBJ whole genome shotgun (WGS) entry which is preliminary data.</text>
</comment>
<name>A0A3D9YQD4_9HYPH</name>
<evidence type="ECO:0008006" key="3">
    <source>
        <dbReference type="Google" id="ProtNLM"/>
    </source>
</evidence>
<dbReference type="RefSeq" id="WP_115837324.1">
    <property type="nucleotide sequence ID" value="NZ_CP025086.1"/>
</dbReference>
<dbReference type="EMBL" id="QUMO01000004">
    <property type="protein sequence ID" value="REF84715.1"/>
    <property type="molecule type" value="Genomic_DNA"/>
</dbReference>
<gene>
    <name evidence="1" type="ORF">DES32_2828</name>
</gene>
<sequence>MSDTREPSETAPAKKYGIAIIANDRVIDWLLPFLESYRAWSSSIPLYLIPYDDNLTRTRLVAEAYGVEVVSLDSGELDALARRLYPLNPGHRRRLRKLLALTLPLDEVIYLDVDIILLQDFTKLLGHIEAGKTEFIVSARVTDYIYNSRFRDYDYLRDALLFNDGFFVTSRSVLSLQDFYDVITRDERIFHAVRQRGGLFAQPLTNFVVHRQALKIATLSEIVPHASEESYYKSDGILASPDGPEDRKGNKVYFCHWPGIIGMPRHRRPIDIIWHQYAEKAKARLKALGL</sequence>
<dbReference type="Gene3D" id="3.90.550.10">
    <property type="entry name" value="Spore Coat Polysaccharide Biosynthesis Protein SpsA, Chain A"/>
    <property type="match status" value="1"/>
</dbReference>
<dbReference type="SUPFAM" id="SSF53448">
    <property type="entry name" value="Nucleotide-diphospho-sugar transferases"/>
    <property type="match status" value="1"/>
</dbReference>
<dbReference type="Proteomes" id="UP000256900">
    <property type="component" value="Unassembled WGS sequence"/>
</dbReference>
<keyword evidence="2" id="KW-1185">Reference proteome</keyword>